<sequence length="64" mass="7018">MKKSILNLGKKLNKKELQKLNGSSASNNCYVIDGGPYGILCSDCCKLQGDSCVPDYTQICQQPY</sequence>
<dbReference type="EMBL" id="CP032548">
    <property type="protein sequence ID" value="AZJ35150.1"/>
    <property type="molecule type" value="Genomic_DNA"/>
</dbReference>
<keyword evidence="2" id="KW-1185">Reference proteome</keyword>
<name>A0A3Q8RRD9_9FLAO</name>
<organism evidence="1 2">
    <name type="scientific">Tenacibaculum singaporense</name>
    <dbReference type="NCBI Taxonomy" id="2358479"/>
    <lineage>
        <taxon>Bacteria</taxon>
        <taxon>Pseudomonadati</taxon>
        <taxon>Bacteroidota</taxon>
        <taxon>Flavobacteriia</taxon>
        <taxon>Flavobacteriales</taxon>
        <taxon>Flavobacteriaceae</taxon>
        <taxon>Tenacibaculum</taxon>
    </lineage>
</organism>
<dbReference type="RefSeq" id="WP_125066946.1">
    <property type="nucleotide sequence ID" value="NZ_CP032548.1"/>
</dbReference>
<reference evidence="1 2" key="1">
    <citation type="submission" date="2018-09" db="EMBL/GenBank/DDBJ databases">
        <title>Insights into the microbiota of Asian seabass (Lates calcarifer) with tenacibaculosis symptoms and description of sp. nov. Tenacibaculum singaporense.</title>
        <authorList>
            <person name="Miyake S."/>
            <person name="Soh M."/>
            <person name="Azman M.N."/>
            <person name="Ngoh S.Y."/>
            <person name="Orban L."/>
        </authorList>
    </citation>
    <scope>NUCLEOTIDE SEQUENCE [LARGE SCALE GENOMIC DNA]</scope>
    <source>
        <strain evidence="1 2">DSM 106434</strain>
    </source>
</reference>
<proteinExistence type="predicted"/>
<gene>
    <name evidence="1" type="ORF">D6T69_06280</name>
</gene>
<dbReference type="AlphaFoldDB" id="A0A3Q8RRD9"/>
<evidence type="ECO:0000313" key="2">
    <source>
        <dbReference type="Proteomes" id="UP000274593"/>
    </source>
</evidence>
<evidence type="ECO:0000313" key="1">
    <source>
        <dbReference type="EMBL" id="AZJ35150.1"/>
    </source>
</evidence>
<protein>
    <submittedName>
        <fullName evidence="1">Uncharacterized protein</fullName>
    </submittedName>
</protein>
<accession>A0A3Q8RRD9</accession>
<dbReference type="Proteomes" id="UP000274593">
    <property type="component" value="Chromosome"/>
</dbReference>
<dbReference type="KEGG" id="tsig:D6T69_06280"/>